<dbReference type="Proteomes" id="UP000296374">
    <property type="component" value="Chromosome"/>
</dbReference>
<dbReference type="AlphaFoldDB" id="A0A4P7HQ29"/>
<name>A0A4P7HQ29_9RHOB</name>
<proteinExistence type="predicted"/>
<sequence>MFTATKPLPLTVPSREGETATSFASRLARRNGVPRLITFCSDLGIDYFALVNGASLEIQRLAALGGCDPVTLQAATPSLIEPGWFQLGKERIKFTAFIRTTLRICPVCLKEAPDRTGLIHQGIWQLASIRTCEQHGCYLVAVPKPRNANDCFDHIPMVDHHLPEGIKAVRPEDLELEQYLLNRIRNGPTKLWLDRSSFHVAAQACEMLGALLTLGPDARRSQLTVDQWTVAGTAGLRTLRKGSKGLRGKLKEIRDSHPVEEKLHRAHYRVFFEWLRYRDDDTDFDIFRNIVRDFIFKNFPIQKGSIVFGKPCPEQRLHTLTTAHKMFRIPHIRLGRKLATMGIAKLEAGGRFYTLQRYIPTEVLNDIRSEVVSLVGAKEAAKSIGIRYVLFERLAEQGLVKRYYEDGQVTSYYHRRDVEDFMENLTRLAHRPTVGLKCVDIGAAARLRGVMIAPLTEIILKRKINLYTDEVRPKSFREFRVCLKDLTHLSGRQREKIVSSLEVANILKVSRQTVYWLRQEGYLKLATERKGKWVSRGHYSTRSSVNGFKAQNISLDELADISGRTTGAELEYQMGLGAIPLLMGERCSTIFRRCDIA</sequence>
<evidence type="ECO:0000259" key="1">
    <source>
        <dbReference type="Pfam" id="PF06527"/>
    </source>
</evidence>
<protein>
    <recommendedName>
        <fullName evidence="1">TniQ domain-containing protein</fullName>
    </recommendedName>
</protein>
<organism evidence="2 3">
    <name type="scientific">Paracoccus liaowanqingii</name>
    <dbReference type="NCBI Taxonomy" id="2560053"/>
    <lineage>
        <taxon>Bacteria</taxon>
        <taxon>Pseudomonadati</taxon>
        <taxon>Pseudomonadota</taxon>
        <taxon>Alphaproteobacteria</taxon>
        <taxon>Rhodobacterales</taxon>
        <taxon>Paracoccaceae</taxon>
        <taxon>Paracoccus</taxon>
    </lineage>
</organism>
<feature type="domain" description="TniQ" evidence="1">
    <location>
        <begin position="9"/>
        <end position="139"/>
    </location>
</feature>
<dbReference type="InterPro" id="IPR009492">
    <property type="entry name" value="TniQ"/>
</dbReference>
<evidence type="ECO:0000313" key="2">
    <source>
        <dbReference type="EMBL" id="QBX35910.1"/>
    </source>
</evidence>
<dbReference type="Pfam" id="PF06527">
    <property type="entry name" value="TniQ"/>
    <property type="match status" value="1"/>
</dbReference>
<evidence type="ECO:0000313" key="3">
    <source>
        <dbReference type="Proteomes" id="UP000296374"/>
    </source>
</evidence>
<dbReference type="RefSeq" id="WP_135314174.1">
    <property type="nucleotide sequence ID" value="NZ_CP038439.1"/>
</dbReference>
<dbReference type="KEGG" id="plia:E4191_15350"/>
<accession>A0A4P7HQ29</accession>
<gene>
    <name evidence="2" type="ORF">E4191_15350</name>
</gene>
<reference evidence="3" key="1">
    <citation type="submission" date="2019-03" db="EMBL/GenBank/DDBJ databases">
        <authorList>
            <person name="Li J."/>
        </authorList>
    </citation>
    <scope>NUCLEOTIDE SEQUENCE [LARGE SCALE GENOMIC DNA]</scope>
    <source>
        <strain evidence="3">2251</strain>
    </source>
</reference>
<dbReference type="EMBL" id="CP038439">
    <property type="protein sequence ID" value="QBX35910.1"/>
    <property type="molecule type" value="Genomic_DNA"/>
</dbReference>